<dbReference type="Gramene" id="Mp1g26890.1">
    <property type="protein sequence ID" value="Mp1g26890.1.cds"/>
    <property type="gene ID" value="Mp1g26890"/>
</dbReference>
<reference evidence="3" key="1">
    <citation type="journal article" date="2017" name="Cell">
        <title>Insights into land plant evolution garnered from the Marchantia polymorpha genome.</title>
        <authorList>
            <person name="Bowman J.L."/>
            <person name="Kohchi T."/>
            <person name="Yamato K.T."/>
            <person name="Jenkins J."/>
            <person name="Shu S."/>
            <person name="Ishizaki K."/>
            <person name="Yamaoka S."/>
            <person name="Nishihama R."/>
            <person name="Nakamura Y."/>
            <person name="Berger F."/>
            <person name="Adam C."/>
            <person name="Aki S.S."/>
            <person name="Althoff F."/>
            <person name="Araki T."/>
            <person name="Arteaga-Vazquez M.A."/>
            <person name="Balasubrmanian S."/>
            <person name="Barry K."/>
            <person name="Bauer D."/>
            <person name="Boehm C.R."/>
            <person name="Briginshaw L."/>
            <person name="Caballero-Perez J."/>
            <person name="Catarino B."/>
            <person name="Chen F."/>
            <person name="Chiyoda S."/>
            <person name="Chovatia M."/>
            <person name="Davies K.M."/>
            <person name="Delmans M."/>
            <person name="Demura T."/>
            <person name="Dierschke T."/>
            <person name="Dolan L."/>
            <person name="Dorantes-Acosta A.E."/>
            <person name="Eklund D.M."/>
            <person name="Florent S.N."/>
            <person name="Flores-Sandoval E."/>
            <person name="Fujiyama A."/>
            <person name="Fukuzawa H."/>
            <person name="Galik B."/>
            <person name="Grimanelli D."/>
            <person name="Grimwood J."/>
            <person name="Grossniklaus U."/>
            <person name="Hamada T."/>
            <person name="Haseloff J."/>
            <person name="Hetherington A.J."/>
            <person name="Higo A."/>
            <person name="Hirakawa Y."/>
            <person name="Hundley H.N."/>
            <person name="Ikeda Y."/>
            <person name="Inoue K."/>
            <person name="Inoue S.I."/>
            <person name="Ishida S."/>
            <person name="Jia Q."/>
            <person name="Kakita M."/>
            <person name="Kanazawa T."/>
            <person name="Kawai Y."/>
            <person name="Kawashima T."/>
            <person name="Kennedy M."/>
            <person name="Kinose K."/>
            <person name="Kinoshita T."/>
            <person name="Kohara Y."/>
            <person name="Koide E."/>
            <person name="Komatsu K."/>
            <person name="Kopischke S."/>
            <person name="Kubo M."/>
            <person name="Kyozuka J."/>
            <person name="Lagercrantz U."/>
            <person name="Lin S.S."/>
            <person name="Lindquist E."/>
            <person name="Lipzen A.M."/>
            <person name="Lu C.W."/>
            <person name="De Luna E."/>
            <person name="Martienssen R.A."/>
            <person name="Minamino N."/>
            <person name="Mizutani M."/>
            <person name="Mizutani M."/>
            <person name="Mochizuki N."/>
            <person name="Monte I."/>
            <person name="Mosher R."/>
            <person name="Nagasaki H."/>
            <person name="Nakagami H."/>
            <person name="Naramoto S."/>
            <person name="Nishitani K."/>
            <person name="Ohtani M."/>
            <person name="Okamoto T."/>
            <person name="Okumura M."/>
            <person name="Phillips J."/>
            <person name="Pollak B."/>
            <person name="Reinders A."/>
            <person name="Rovekamp M."/>
            <person name="Sano R."/>
            <person name="Sawa S."/>
            <person name="Schmid M.W."/>
            <person name="Shirakawa M."/>
            <person name="Solano R."/>
            <person name="Spunde A."/>
            <person name="Suetsugu N."/>
            <person name="Sugano S."/>
            <person name="Sugiyama A."/>
            <person name="Sun R."/>
            <person name="Suzuki Y."/>
            <person name="Takenaka M."/>
            <person name="Takezawa D."/>
            <person name="Tomogane H."/>
            <person name="Tsuzuki M."/>
            <person name="Ueda T."/>
            <person name="Umeda M."/>
            <person name="Ward J.M."/>
            <person name="Watanabe Y."/>
            <person name="Yazaki K."/>
            <person name="Yokoyama R."/>
            <person name="Yoshitake Y."/>
            <person name="Yotsui I."/>
            <person name="Zachgo S."/>
            <person name="Schmutz J."/>
        </authorList>
    </citation>
    <scope>NUCLEOTIDE SEQUENCE [LARGE SCALE GENOMIC DNA]</scope>
    <source>
        <strain evidence="3">Tak-1</strain>
    </source>
</reference>
<dbReference type="AlphaFoldDB" id="A0A2R6XUC9"/>
<organism evidence="2 3">
    <name type="scientific">Marchantia polymorpha</name>
    <name type="common">Common liverwort</name>
    <name type="synonym">Marchantia aquatica</name>
    <dbReference type="NCBI Taxonomy" id="3197"/>
    <lineage>
        <taxon>Eukaryota</taxon>
        <taxon>Viridiplantae</taxon>
        <taxon>Streptophyta</taxon>
        <taxon>Embryophyta</taxon>
        <taxon>Marchantiophyta</taxon>
        <taxon>Marchantiopsida</taxon>
        <taxon>Marchantiidae</taxon>
        <taxon>Marchantiales</taxon>
        <taxon>Marchantiaceae</taxon>
        <taxon>Marchantia</taxon>
    </lineage>
</organism>
<evidence type="ECO:0000256" key="1">
    <source>
        <dbReference type="SAM" id="MobiDB-lite"/>
    </source>
</evidence>
<gene>
    <name evidence="2" type="ORF">MARPO_0002s0189</name>
</gene>
<proteinExistence type="predicted"/>
<name>A0A2R6XUC9_MARPO</name>
<accession>A0A2R6XUC9</accession>
<protein>
    <submittedName>
        <fullName evidence="2">Uncharacterized protein</fullName>
    </submittedName>
</protein>
<dbReference type="Proteomes" id="UP000244005">
    <property type="component" value="Unassembled WGS sequence"/>
</dbReference>
<dbReference type="EMBL" id="KZ772674">
    <property type="protein sequence ID" value="PTQ49722.1"/>
    <property type="molecule type" value="Genomic_DNA"/>
</dbReference>
<evidence type="ECO:0000313" key="3">
    <source>
        <dbReference type="Proteomes" id="UP000244005"/>
    </source>
</evidence>
<sequence length="105" mass="11927">MGRRHVCGNNKQAMGQGRRSRYSTRADHSRFNTEAESIIPLINVMPAGDFVPRRTRHSYSTCHASVTLSRRAESLPSDQDSPYALMARTLRARHMSCQALLRVRL</sequence>
<evidence type="ECO:0000313" key="2">
    <source>
        <dbReference type="EMBL" id="PTQ49722.1"/>
    </source>
</evidence>
<feature type="region of interest" description="Disordered" evidence="1">
    <location>
        <begin position="1"/>
        <end position="29"/>
    </location>
</feature>
<keyword evidence="3" id="KW-1185">Reference proteome</keyword>